<feature type="region of interest" description="Disordered" evidence="2">
    <location>
        <begin position="343"/>
        <end position="390"/>
    </location>
</feature>
<feature type="region of interest" description="Disordered" evidence="2">
    <location>
        <begin position="565"/>
        <end position="645"/>
    </location>
</feature>
<feature type="region of interest" description="Disordered" evidence="2">
    <location>
        <begin position="272"/>
        <end position="298"/>
    </location>
</feature>
<evidence type="ECO:0000313" key="4">
    <source>
        <dbReference type="Proteomes" id="UP001642540"/>
    </source>
</evidence>
<feature type="compositionally biased region" description="Low complexity" evidence="2">
    <location>
        <begin position="89"/>
        <end position="98"/>
    </location>
</feature>
<feature type="compositionally biased region" description="Low complexity" evidence="2">
    <location>
        <begin position="220"/>
        <end position="229"/>
    </location>
</feature>
<feature type="compositionally biased region" description="Basic and acidic residues" evidence="2">
    <location>
        <begin position="146"/>
        <end position="174"/>
    </location>
</feature>
<proteinExistence type="predicted"/>
<dbReference type="EMBL" id="CAXLJM020000065">
    <property type="protein sequence ID" value="CAL8121334.1"/>
    <property type="molecule type" value="Genomic_DNA"/>
</dbReference>
<protein>
    <submittedName>
        <fullName evidence="3">Uncharacterized protein</fullName>
    </submittedName>
</protein>
<gene>
    <name evidence="3" type="ORF">ODALV1_LOCUS19334</name>
</gene>
<feature type="region of interest" description="Disordered" evidence="2">
    <location>
        <begin position="503"/>
        <end position="552"/>
    </location>
</feature>
<reference evidence="3 4" key="1">
    <citation type="submission" date="2024-08" db="EMBL/GenBank/DDBJ databases">
        <authorList>
            <person name="Cucini C."/>
            <person name="Frati F."/>
        </authorList>
    </citation>
    <scope>NUCLEOTIDE SEQUENCE [LARGE SCALE GENOMIC DNA]</scope>
</reference>
<feature type="compositionally biased region" description="Basic and acidic residues" evidence="2">
    <location>
        <begin position="111"/>
        <end position="135"/>
    </location>
</feature>
<feature type="compositionally biased region" description="Basic and acidic residues" evidence="2">
    <location>
        <begin position="503"/>
        <end position="531"/>
    </location>
</feature>
<evidence type="ECO:0000256" key="2">
    <source>
        <dbReference type="SAM" id="MobiDB-lite"/>
    </source>
</evidence>
<comment type="caution">
    <text evidence="3">The sequence shown here is derived from an EMBL/GenBank/DDBJ whole genome shotgun (WGS) entry which is preliminary data.</text>
</comment>
<dbReference type="InterPro" id="IPR039902">
    <property type="entry name" value="CCDC148/CCDC112"/>
</dbReference>
<feature type="compositionally biased region" description="Low complexity" evidence="2">
    <location>
        <begin position="354"/>
        <end position="371"/>
    </location>
</feature>
<sequence>MDMNIMGSSRQLSQKENRNEKEKEQEQEHRRVFASFGFPRGERVVPQEVEVEEEVKSLETTLANLGIELGSGEGKRGYHNHHYSGSGSGQSSGFSSPRMGRRRGGRGGGEFSRESSDLSARAEARSARLEVDISRRISGVSNSMEQYDKAVESYRKSVQDIRRRRSKNDIEKMSTRSPSPSSVIEVERKIQNSKNNQKSRAAPPVEIVASPRKVFGLDASSILESSSSSSEEEEEEERSGSSSSSSDEETDVGEATMRISIKKGAEALAKSSALTAKAKGKAPQRYPGRGSRGKVKGQIAKVRSLSPIMPELPDKQFQTILERREERVSRQLSSMKTELAQLNHKVEMDRRRASTATSTPTPTGGASTSPSNLKSSGKRRGKTDTSYKGRPMRLMKVSDSVNLNELSEFLQSTGGKAGGWERKDHNLFLKQFQTWRNHPNKLMEVLKKELPSKKLRELASHIKWFEEYEELQKKNKLQVHKWSIEKRRENEMVFEMGSEIQRAKMEGEKRRQEQLRLTREQEKDKGKEKLAQWKQKRRNKDGGRENENGIDVAGVRQHILDITAKVHALDNPKRDFRPPRGSSGGGGGAPKTRQSSAMSETRLPEVEPERSSSRPGSSRKSAPFPPPRGSHSHHSMSQFQERDERLVEARRKAVQIARERRKGRLSQELNGLTAEQVRKRAQAQAQLSHHQTTSTMLNPTKLSELRKSLTHLEKLEALSKNELPMGSGDHQVPRFDPAAFPPISITRKLSLSRTPSWRKADV</sequence>
<organism evidence="3 4">
    <name type="scientific">Orchesella dallaii</name>
    <dbReference type="NCBI Taxonomy" id="48710"/>
    <lineage>
        <taxon>Eukaryota</taxon>
        <taxon>Metazoa</taxon>
        <taxon>Ecdysozoa</taxon>
        <taxon>Arthropoda</taxon>
        <taxon>Hexapoda</taxon>
        <taxon>Collembola</taxon>
        <taxon>Entomobryomorpha</taxon>
        <taxon>Entomobryoidea</taxon>
        <taxon>Orchesellidae</taxon>
        <taxon>Orchesellinae</taxon>
        <taxon>Orchesella</taxon>
    </lineage>
</organism>
<dbReference type="Proteomes" id="UP001642540">
    <property type="component" value="Unassembled WGS sequence"/>
</dbReference>
<feature type="compositionally biased region" description="Polar residues" evidence="2">
    <location>
        <begin position="1"/>
        <end position="12"/>
    </location>
</feature>
<feature type="compositionally biased region" description="Basic and acidic residues" evidence="2">
    <location>
        <begin position="567"/>
        <end position="578"/>
    </location>
</feature>
<feature type="region of interest" description="Disordered" evidence="2">
    <location>
        <begin position="69"/>
        <end position="258"/>
    </location>
</feature>
<evidence type="ECO:0000256" key="1">
    <source>
        <dbReference type="ARBA" id="ARBA00023054"/>
    </source>
</evidence>
<evidence type="ECO:0000313" key="3">
    <source>
        <dbReference type="EMBL" id="CAL8121334.1"/>
    </source>
</evidence>
<keyword evidence="4" id="KW-1185">Reference proteome</keyword>
<feature type="compositionally biased region" description="Basic and acidic residues" evidence="2">
    <location>
        <begin position="13"/>
        <end position="31"/>
    </location>
</feature>
<name>A0ABP1R8B6_9HEXA</name>
<dbReference type="PANTHER" id="PTHR21549">
    <property type="entry name" value="MUTATED IN BLADDER CANCER 1"/>
    <property type="match status" value="1"/>
</dbReference>
<feature type="region of interest" description="Disordered" evidence="2">
    <location>
        <begin position="1"/>
        <end position="34"/>
    </location>
</feature>
<keyword evidence="1" id="KW-0175">Coiled coil</keyword>
<feature type="region of interest" description="Disordered" evidence="2">
    <location>
        <begin position="720"/>
        <end position="740"/>
    </location>
</feature>
<feature type="compositionally biased region" description="Basic and acidic residues" evidence="2">
    <location>
        <begin position="602"/>
        <end position="612"/>
    </location>
</feature>
<dbReference type="PANTHER" id="PTHR21549:SF0">
    <property type="entry name" value="COILED-COIL DOMAIN-CONTAINING PROTEIN 112"/>
    <property type="match status" value="1"/>
</dbReference>
<accession>A0ABP1R8B6</accession>